<evidence type="ECO:0000256" key="8">
    <source>
        <dbReference type="ARBA" id="ARBA00023128"/>
    </source>
</evidence>
<keyword evidence="5" id="KW-0809">Transit peptide</keyword>
<name>A0A9R1TNS3_9HYME</name>
<evidence type="ECO:0000256" key="1">
    <source>
        <dbReference type="ARBA" id="ARBA00004173"/>
    </source>
</evidence>
<keyword evidence="8" id="KW-0496">Mitochondrion</keyword>
<dbReference type="GeneID" id="105272426"/>
<keyword evidence="6 11" id="KW-0560">Oxidoreductase</keyword>
<protein>
    <recommendedName>
        <fullName evidence="11">3-hydroxyisobutyrate dehydrogenase</fullName>
        <shortName evidence="11">HIBADH</shortName>
        <ecNumber evidence="11">1.1.1.31</ecNumber>
    </recommendedName>
</protein>
<dbReference type="GO" id="GO:0050661">
    <property type="term" value="F:NADP binding"/>
    <property type="evidence" value="ECO:0007669"/>
    <property type="project" value="InterPro"/>
</dbReference>
<dbReference type="Proteomes" id="UP000694866">
    <property type="component" value="Unplaced"/>
</dbReference>
<accession>A0A9R1TNS3</accession>
<dbReference type="SUPFAM" id="SSF51735">
    <property type="entry name" value="NAD(P)-binding Rossmann-fold domains"/>
    <property type="match status" value="1"/>
</dbReference>
<evidence type="ECO:0000256" key="10">
    <source>
        <dbReference type="PIRSR" id="PIRSR000103-1"/>
    </source>
</evidence>
<feature type="domain" description="3-hydroxyisobutyrate dehydrogenase-like NAD-binding" evidence="13">
    <location>
        <begin position="174"/>
        <end position="301"/>
    </location>
</feature>
<comment type="subcellular location">
    <subcellularLocation>
        <location evidence="1">Mitochondrion</location>
    </subcellularLocation>
</comment>
<evidence type="ECO:0000313" key="15">
    <source>
        <dbReference type="RefSeq" id="XP_011312860.1"/>
    </source>
</evidence>
<evidence type="ECO:0000256" key="5">
    <source>
        <dbReference type="ARBA" id="ARBA00022946"/>
    </source>
</evidence>
<evidence type="ECO:0000256" key="2">
    <source>
        <dbReference type="ARBA" id="ARBA00005109"/>
    </source>
</evidence>
<dbReference type="RefSeq" id="XP_011312860.1">
    <property type="nucleotide sequence ID" value="XM_011314558.1"/>
</dbReference>
<dbReference type="InterPro" id="IPR013328">
    <property type="entry name" value="6PGD_dom2"/>
</dbReference>
<organism evidence="14 15">
    <name type="scientific">Fopius arisanus</name>
    <dbReference type="NCBI Taxonomy" id="64838"/>
    <lineage>
        <taxon>Eukaryota</taxon>
        <taxon>Metazoa</taxon>
        <taxon>Ecdysozoa</taxon>
        <taxon>Arthropoda</taxon>
        <taxon>Hexapoda</taxon>
        <taxon>Insecta</taxon>
        <taxon>Pterygota</taxon>
        <taxon>Neoptera</taxon>
        <taxon>Endopterygota</taxon>
        <taxon>Hymenoptera</taxon>
        <taxon>Apocrita</taxon>
        <taxon>Ichneumonoidea</taxon>
        <taxon>Braconidae</taxon>
        <taxon>Opiinae</taxon>
        <taxon>Fopius</taxon>
    </lineage>
</organism>
<comment type="pathway">
    <text evidence="2 11">Amino-acid degradation; L-valine degradation.</text>
</comment>
<dbReference type="PANTHER" id="PTHR22981:SF7">
    <property type="entry name" value="3-HYDROXYISOBUTYRATE DEHYDROGENASE, MITOCHONDRIAL"/>
    <property type="match status" value="1"/>
</dbReference>
<sequence length="305" mass="32109">MVVGSGRRNFSSVGFIGLGNMGNSMAMNILKKGFKLTVFDINKSAMTNVIEAGGKAAPNVSDVAKNSEIVITMLPANDHVWECYTGKNGLLSTVNKDALLIDSSTIDPLVSQKLSVETLKKGAKFLDGPVSGGVVGARDATLTFMVGGGKQECERAKPILEAMGSRVVHCGDVGMGQVAKLCNNMLLAISMIGVAEAVNLADRLGLDPKVMNSIINTSTGRCWSSEINPPVPGIIDSVPSSNDYKGGFTTSLISKDLGLAQAAATRSNALTPLGSVAQQVYRTIMLHGFGDKDFSSVYQYLRGNK</sequence>
<evidence type="ECO:0000256" key="3">
    <source>
        <dbReference type="ARBA" id="ARBA00006013"/>
    </source>
</evidence>
<dbReference type="GO" id="GO:0005739">
    <property type="term" value="C:mitochondrion"/>
    <property type="evidence" value="ECO:0007669"/>
    <property type="project" value="UniProtKB-SubCell"/>
</dbReference>
<dbReference type="FunFam" id="1.10.1040.10:FF:000006">
    <property type="entry name" value="3-hydroxyisobutyrate dehydrogenase"/>
    <property type="match status" value="1"/>
</dbReference>
<dbReference type="InterPro" id="IPR002204">
    <property type="entry name" value="3-OH-isobutyrate_DH-rel_CS"/>
</dbReference>
<reference evidence="15" key="1">
    <citation type="submission" date="2025-08" db="UniProtKB">
        <authorList>
            <consortium name="RefSeq"/>
        </authorList>
    </citation>
    <scope>IDENTIFICATION</scope>
    <source>
        <strain evidence="15">USDA-PBARC FA_bdor</strain>
        <tissue evidence="15">Whole organism</tissue>
    </source>
</reference>
<evidence type="ECO:0000256" key="7">
    <source>
        <dbReference type="ARBA" id="ARBA00023027"/>
    </source>
</evidence>
<dbReference type="InterPro" id="IPR036291">
    <property type="entry name" value="NAD(P)-bd_dom_sf"/>
</dbReference>
<dbReference type="SUPFAM" id="SSF48179">
    <property type="entry name" value="6-phosphogluconate dehydrogenase C-terminal domain-like"/>
    <property type="match status" value="1"/>
</dbReference>
<dbReference type="GO" id="GO:0051287">
    <property type="term" value="F:NAD binding"/>
    <property type="evidence" value="ECO:0007669"/>
    <property type="project" value="InterPro"/>
</dbReference>
<evidence type="ECO:0000259" key="12">
    <source>
        <dbReference type="Pfam" id="PF03446"/>
    </source>
</evidence>
<evidence type="ECO:0000259" key="13">
    <source>
        <dbReference type="Pfam" id="PF14833"/>
    </source>
</evidence>
<proteinExistence type="inferred from homology"/>
<dbReference type="FunFam" id="3.40.50.720:FF:000119">
    <property type="entry name" value="3-hydroxyisobutyrate dehydrogenase"/>
    <property type="match status" value="1"/>
</dbReference>
<keyword evidence="7 11" id="KW-0520">NAD</keyword>
<dbReference type="InterPro" id="IPR015815">
    <property type="entry name" value="HIBADH-related"/>
</dbReference>
<dbReference type="PANTHER" id="PTHR22981">
    <property type="entry name" value="3-HYDROXYISOBUTYRATE DEHYDROGENASE-RELATED"/>
    <property type="match status" value="1"/>
</dbReference>
<evidence type="ECO:0000256" key="11">
    <source>
        <dbReference type="RuleBase" id="RU910714"/>
    </source>
</evidence>
<dbReference type="Pfam" id="PF14833">
    <property type="entry name" value="NAD_binding_11"/>
    <property type="match status" value="1"/>
</dbReference>
<evidence type="ECO:0000313" key="14">
    <source>
        <dbReference type="Proteomes" id="UP000694866"/>
    </source>
</evidence>
<dbReference type="NCBIfam" id="TIGR01692">
    <property type="entry name" value="HIBADH"/>
    <property type="match status" value="1"/>
</dbReference>
<dbReference type="GO" id="GO:0006574">
    <property type="term" value="P:L-valine catabolic process"/>
    <property type="evidence" value="ECO:0007669"/>
    <property type="project" value="TreeGrafter"/>
</dbReference>
<dbReference type="InterPro" id="IPR008927">
    <property type="entry name" value="6-PGluconate_DH-like_C_sf"/>
</dbReference>
<evidence type="ECO:0000256" key="6">
    <source>
        <dbReference type="ARBA" id="ARBA00023002"/>
    </source>
</evidence>
<dbReference type="InterPro" id="IPR011548">
    <property type="entry name" value="HIBADH"/>
</dbReference>
<dbReference type="PROSITE" id="PS00895">
    <property type="entry name" value="3_HYDROXYISOBUT_DH"/>
    <property type="match status" value="1"/>
</dbReference>
<dbReference type="Pfam" id="PF03446">
    <property type="entry name" value="NAD_binding_2"/>
    <property type="match status" value="1"/>
</dbReference>
<feature type="domain" description="6-phosphogluconate dehydrogenase NADP-binding" evidence="12">
    <location>
        <begin position="13"/>
        <end position="171"/>
    </location>
</feature>
<gene>
    <name evidence="15" type="primary">LOC105272426</name>
</gene>
<dbReference type="GO" id="GO:0008442">
    <property type="term" value="F:3-hydroxyisobutyrate dehydrogenase activity"/>
    <property type="evidence" value="ECO:0007669"/>
    <property type="project" value="UniProtKB-EC"/>
</dbReference>
<dbReference type="EC" id="1.1.1.31" evidence="11"/>
<dbReference type="Gene3D" id="3.40.50.720">
    <property type="entry name" value="NAD(P)-binding Rossmann-like Domain"/>
    <property type="match status" value="1"/>
</dbReference>
<evidence type="ECO:0000256" key="4">
    <source>
        <dbReference type="ARBA" id="ARBA00022456"/>
    </source>
</evidence>
<keyword evidence="14" id="KW-1185">Reference proteome</keyword>
<dbReference type="InterPro" id="IPR029154">
    <property type="entry name" value="HIBADH-like_NADP-bd"/>
</dbReference>
<dbReference type="AlphaFoldDB" id="A0A9R1TNS3"/>
<comment type="similarity">
    <text evidence="3">Belongs to the HIBADH-related family. 3-hydroxyisobutyrate dehydrogenase subfamily.</text>
</comment>
<evidence type="ECO:0000256" key="9">
    <source>
        <dbReference type="ARBA" id="ARBA00049197"/>
    </source>
</evidence>
<feature type="active site" evidence="10">
    <location>
        <position position="180"/>
    </location>
</feature>
<dbReference type="KEGG" id="fas:105272426"/>
<comment type="catalytic activity">
    <reaction evidence="9 11">
        <text>3-hydroxy-2-methylpropanoate + NAD(+) = 2-methyl-3-oxopropanoate + NADH + H(+)</text>
        <dbReference type="Rhea" id="RHEA:17681"/>
        <dbReference type="ChEBI" id="CHEBI:11805"/>
        <dbReference type="ChEBI" id="CHEBI:15378"/>
        <dbReference type="ChEBI" id="CHEBI:57540"/>
        <dbReference type="ChEBI" id="CHEBI:57700"/>
        <dbReference type="ChEBI" id="CHEBI:57945"/>
        <dbReference type="EC" id="1.1.1.31"/>
    </reaction>
</comment>
<keyword evidence="4 11" id="KW-0101">Branched-chain amino acid catabolism</keyword>
<dbReference type="Gene3D" id="1.10.1040.10">
    <property type="entry name" value="N-(1-d-carboxylethyl)-l-norvaline Dehydrogenase, domain 2"/>
    <property type="match status" value="1"/>
</dbReference>
<dbReference type="PIRSF" id="PIRSF000103">
    <property type="entry name" value="HIBADH"/>
    <property type="match status" value="1"/>
</dbReference>
<dbReference type="InterPro" id="IPR006115">
    <property type="entry name" value="6PGDH_NADP-bd"/>
</dbReference>